<name>A0AAW0XPD6_CHEQU</name>
<evidence type="ECO:0000256" key="8">
    <source>
        <dbReference type="ARBA" id="ARBA00022801"/>
    </source>
</evidence>
<evidence type="ECO:0000256" key="27">
    <source>
        <dbReference type="RuleBase" id="RU003476"/>
    </source>
</evidence>
<keyword evidence="10" id="KW-0694">RNA-binding</keyword>
<evidence type="ECO:0000259" key="28">
    <source>
        <dbReference type="PROSITE" id="PS51462"/>
    </source>
</evidence>
<comment type="catalytic activity">
    <reaction evidence="15">
        <text>2-oxo-ATP + H2O = 2-oxo-AMP + diphosphate + H(+)</text>
        <dbReference type="Rhea" id="RHEA:67392"/>
        <dbReference type="ChEBI" id="CHEBI:15377"/>
        <dbReference type="ChEBI" id="CHEBI:15378"/>
        <dbReference type="ChEBI" id="CHEBI:33019"/>
        <dbReference type="ChEBI" id="CHEBI:71395"/>
        <dbReference type="ChEBI" id="CHEBI:172878"/>
    </reaction>
    <physiologicalReaction direction="left-to-right" evidence="15">
        <dbReference type="Rhea" id="RHEA:67393"/>
    </physiologicalReaction>
</comment>
<dbReference type="EC" id="3.6.1.56" evidence="16"/>
<dbReference type="InterPro" id="IPR000086">
    <property type="entry name" value="NUDIX_hydrolase_dom"/>
</dbReference>
<dbReference type="GO" id="GO:0042262">
    <property type="term" value="P:DNA protection"/>
    <property type="evidence" value="ECO:0007669"/>
    <property type="project" value="InterPro"/>
</dbReference>
<comment type="caution">
    <text evidence="29">The sequence shown here is derived from an EMBL/GenBank/DDBJ whole genome shotgun (WGS) entry which is preliminary data.</text>
</comment>
<evidence type="ECO:0000256" key="1">
    <source>
        <dbReference type="ARBA" id="ARBA00001946"/>
    </source>
</evidence>
<organism evidence="29 30">
    <name type="scientific">Cherax quadricarinatus</name>
    <name type="common">Australian red claw crayfish</name>
    <dbReference type="NCBI Taxonomy" id="27406"/>
    <lineage>
        <taxon>Eukaryota</taxon>
        <taxon>Metazoa</taxon>
        <taxon>Ecdysozoa</taxon>
        <taxon>Arthropoda</taxon>
        <taxon>Crustacea</taxon>
        <taxon>Multicrustacea</taxon>
        <taxon>Malacostraca</taxon>
        <taxon>Eumalacostraca</taxon>
        <taxon>Eucarida</taxon>
        <taxon>Decapoda</taxon>
        <taxon>Pleocyemata</taxon>
        <taxon>Astacidea</taxon>
        <taxon>Parastacoidea</taxon>
        <taxon>Parastacidae</taxon>
        <taxon>Cherax</taxon>
    </lineage>
</organism>
<evidence type="ECO:0000256" key="15">
    <source>
        <dbReference type="ARBA" id="ARBA00024596"/>
    </source>
</evidence>
<evidence type="ECO:0000256" key="7">
    <source>
        <dbReference type="ARBA" id="ARBA00022723"/>
    </source>
</evidence>
<dbReference type="AlphaFoldDB" id="A0AAW0XPD6"/>
<evidence type="ECO:0000256" key="19">
    <source>
        <dbReference type="ARBA" id="ARBA00030634"/>
    </source>
</evidence>
<evidence type="ECO:0000256" key="16">
    <source>
        <dbReference type="ARBA" id="ARBA00026103"/>
    </source>
</evidence>
<comment type="catalytic activity">
    <reaction evidence="13">
        <text>2-oxo-dATP + H2O = 2-oxo-dAMP + diphosphate + H(+)</text>
        <dbReference type="Rhea" id="RHEA:31583"/>
        <dbReference type="ChEBI" id="CHEBI:15377"/>
        <dbReference type="ChEBI" id="CHEBI:15378"/>
        <dbReference type="ChEBI" id="CHEBI:33019"/>
        <dbReference type="ChEBI" id="CHEBI:63212"/>
        <dbReference type="ChEBI" id="CHEBI:77897"/>
        <dbReference type="EC" id="3.6.1.56"/>
    </reaction>
    <physiologicalReaction direction="left-to-right" evidence="13">
        <dbReference type="Rhea" id="RHEA:31584"/>
    </physiologicalReaction>
</comment>
<dbReference type="CDD" id="cd03427">
    <property type="entry name" value="NUDIX_MTH1_Nudt1"/>
    <property type="match status" value="1"/>
</dbReference>
<comment type="cofactor">
    <cofactor evidence="1">
        <name>Mg(2+)</name>
        <dbReference type="ChEBI" id="CHEBI:18420"/>
    </cofactor>
</comment>
<keyword evidence="8 27" id="KW-0378">Hydrolase</keyword>
<sequence>MSELTKKLFTLAFIREGNRLLLGYKKRGFGQGRWNAFGGKVEAGETPEEAAVREVQEEAGVMVVGGVEKVGELLFTFEGDPTAMHVMVFSARGYTGTPTESEEMKPQWFSVDSLPYSLMWPDDELWYPIYLRGGKFRGRFHFQGHDKILSEKLEEVQTFD</sequence>
<comment type="similarity">
    <text evidence="4 27">Belongs to the Nudix hydrolase family.</text>
</comment>
<evidence type="ECO:0000256" key="11">
    <source>
        <dbReference type="ARBA" id="ARBA00023242"/>
    </source>
</evidence>
<evidence type="ECO:0000256" key="5">
    <source>
        <dbReference type="ARBA" id="ARBA00011245"/>
    </source>
</evidence>
<dbReference type="InterPro" id="IPR015797">
    <property type="entry name" value="NUDIX_hydrolase-like_dom_sf"/>
</dbReference>
<evidence type="ECO:0000256" key="26">
    <source>
        <dbReference type="ARBA" id="ARBA00053094"/>
    </source>
</evidence>
<dbReference type="GO" id="GO:0008413">
    <property type="term" value="F:8-oxo-7,8-dihydroguanosine triphosphate pyrophosphatase activity"/>
    <property type="evidence" value="ECO:0007669"/>
    <property type="project" value="InterPro"/>
</dbReference>
<keyword evidence="7" id="KW-0479">Metal-binding</keyword>
<evidence type="ECO:0000256" key="3">
    <source>
        <dbReference type="ARBA" id="ARBA00004496"/>
    </source>
</evidence>
<comment type="subunit">
    <text evidence="5">Monomer.</text>
</comment>
<comment type="catalytic activity">
    <reaction evidence="24">
        <text>O(6)-methyl-dGTP + H2O = O(6)-methyl-dGMP + diphosphate + H(+)</text>
        <dbReference type="Rhea" id="RHEA:67600"/>
        <dbReference type="ChEBI" id="CHEBI:15377"/>
        <dbReference type="ChEBI" id="CHEBI:15378"/>
        <dbReference type="ChEBI" id="CHEBI:33019"/>
        <dbReference type="ChEBI" id="CHEBI:169974"/>
        <dbReference type="ChEBI" id="CHEBI:169975"/>
    </reaction>
    <physiologicalReaction direction="left-to-right" evidence="24">
        <dbReference type="Rhea" id="RHEA:67601"/>
    </physiologicalReaction>
</comment>
<evidence type="ECO:0000256" key="23">
    <source>
        <dbReference type="ARBA" id="ARBA00048002"/>
    </source>
</evidence>
<dbReference type="GO" id="GO:0005737">
    <property type="term" value="C:cytoplasm"/>
    <property type="evidence" value="ECO:0007669"/>
    <property type="project" value="UniProtKB-SubCell"/>
</dbReference>
<dbReference type="Pfam" id="PF00293">
    <property type="entry name" value="NUDIX"/>
    <property type="match status" value="1"/>
</dbReference>
<evidence type="ECO:0000256" key="9">
    <source>
        <dbReference type="ARBA" id="ARBA00022842"/>
    </source>
</evidence>
<reference evidence="29" key="2">
    <citation type="submission" date="2024-01" db="EMBL/GenBank/DDBJ databases">
        <authorList>
            <person name="He J."/>
            <person name="Wang M."/>
            <person name="Zheng J."/>
            <person name="Liu Z."/>
        </authorList>
    </citation>
    <scope>NUCLEOTIDE SEQUENCE</scope>
    <source>
        <strain evidence="29">ZL_2023a</strain>
        <tissue evidence="29">Muscle</tissue>
    </source>
</reference>
<evidence type="ECO:0000256" key="6">
    <source>
        <dbReference type="ARBA" id="ARBA00022490"/>
    </source>
</evidence>
<evidence type="ECO:0000313" key="30">
    <source>
        <dbReference type="Proteomes" id="UP001445076"/>
    </source>
</evidence>
<dbReference type="PANTHER" id="PTHR43758">
    <property type="entry name" value="7,8-DIHYDRO-8-OXOGUANINE TRIPHOSPHATASE"/>
    <property type="match status" value="1"/>
</dbReference>
<comment type="catalytic activity">
    <reaction evidence="14">
        <text>8-oxo-dGTP + H2O = 8-oxo-dGMP + diphosphate + H(+)</text>
        <dbReference type="Rhea" id="RHEA:31575"/>
        <dbReference type="ChEBI" id="CHEBI:15377"/>
        <dbReference type="ChEBI" id="CHEBI:15378"/>
        <dbReference type="ChEBI" id="CHEBI:33019"/>
        <dbReference type="ChEBI" id="CHEBI:63224"/>
        <dbReference type="ChEBI" id="CHEBI:77896"/>
    </reaction>
    <physiologicalReaction direction="left-to-right" evidence="14">
        <dbReference type="Rhea" id="RHEA:31576"/>
    </physiologicalReaction>
</comment>
<evidence type="ECO:0000256" key="21">
    <source>
        <dbReference type="ARBA" id="ARBA00031927"/>
    </source>
</evidence>
<comment type="catalytic activity">
    <reaction evidence="25">
        <text>N(6)-methyl-dATP + H2O = N(6)-methyl-dAMP + diphosphate + H(+)</text>
        <dbReference type="Rhea" id="RHEA:67604"/>
        <dbReference type="ChEBI" id="CHEBI:15377"/>
        <dbReference type="ChEBI" id="CHEBI:15378"/>
        <dbReference type="ChEBI" id="CHEBI:33019"/>
        <dbReference type="ChEBI" id="CHEBI:169976"/>
        <dbReference type="ChEBI" id="CHEBI:172872"/>
    </reaction>
    <physiologicalReaction direction="left-to-right" evidence="25">
        <dbReference type="Rhea" id="RHEA:67605"/>
    </physiologicalReaction>
</comment>
<evidence type="ECO:0000256" key="10">
    <source>
        <dbReference type="ARBA" id="ARBA00022884"/>
    </source>
</evidence>
<dbReference type="EMBL" id="JARKIK010000021">
    <property type="protein sequence ID" value="KAK8744815.1"/>
    <property type="molecule type" value="Genomic_DNA"/>
</dbReference>
<evidence type="ECO:0000256" key="4">
    <source>
        <dbReference type="ARBA" id="ARBA00005582"/>
    </source>
</evidence>
<evidence type="ECO:0000256" key="20">
    <source>
        <dbReference type="ARBA" id="ARBA00030682"/>
    </source>
</evidence>
<comment type="function">
    <text evidence="26">Oxidized purine nucleoside triphosphate hydrolase which is a prominent sanitizer of the oxidized nucleotide pool. Catalyzes the hydrolysis of 2-oxo-dATP (2-hydroxy-dATP) into 2-oxo-dAMP. Also has a significant hydrolase activity toward 2-oxo-ATP, 8-oxo-dGTP and 8-oxo-dATP. Through the hydrolysis of oxidized purine nucleoside triphosphates, prevents their incorporation into DNA and the subsequent transversions A:T to C:G and G:C to T:A. Also catalyzes the hydrolysis of methylated purine nucleoside triphosphate preventing their integration into DNA. Through this antimutagenic activity protects cells from oxidative stress.</text>
</comment>
<comment type="catalytic activity">
    <reaction evidence="23">
        <text>N(6)-methyl-ATP + H2O = N(6)-methyl-AMP + diphosphate + H(+)</text>
        <dbReference type="Rhea" id="RHEA:67608"/>
        <dbReference type="ChEBI" id="CHEBI:15377"/>
        <dbReference type="ChEBI" id="CHEBI:15378"/>
        <dbReference type="ChEBI" id="CHEBI:33019"/>
        <dbReference type="ChEBI" id="CHEBI:144842"/>
        <dbReference type="ChEBI" id="CHEBI:172873"/>
    </reaction>
    <physiologicalReaction direction="left-to-right" evidence="23">
        <dbReference type="Rhea" id="RHEA:67609"/>
    </physiologicalReaction>
</comment>
<keyword evidence="30" id="KW-1185">Reference proteome</keyword>
<evidence type="ECO:0000256" key="14">
    <source>
        <dbReference type="ARBA" id="ARBA00024486"/>
    </source>
</evidence>
<evidence type="ECO:0000313" key="29">
    <source>
        <dbReference type="EMBL" id="KAK8744815.1"/>
    </source>
</evidence>
<feature type="domain" description="Nudix hydrolase" evidence="28">
    <location>
        <begin position="5"/>
        <end position="135"/>
    </location>
</feature>
<dbReference type="PRINTS" id="PR01403">
    <property type="entry name" value="8OXTPHPHTASE"/>
</dbReference>
<dbReference type="InterPro" id="IPR003563">
    <property type="entry name" value="8ODP"/>
</dbReference>
<gene>
    <name evidence="29" type="ORF">OTU49_000633</name>
</gene>
<keyword evidence="9" id="KW-0460">Magnesium</keyword>
<dbReference type="PROSITE" id="PS00893">
    <property type="entry name" value="NUDIX_BOX"/>
    <property type="match status" value="1"/>
</dbReference>
<dbReference type="InterPro" id="IPR020476">
    <property type="entry name" value="Nudix_hydrolase"/>
</dbReference>
<dbReference type="Proteomes" id="UP001445076">
    <property type="component" value="Unassembled WGS sequence"/>
</dbReference>
<evidence type="ECO:0000256" key="17">
    <source>
        <dbReference type="ARBA" id="ARBA00026218"/>
    </source>
</evidence>
<reference evidence="29 30" key="1">
    <citation type="journal article" date="2024" name="BMC Genomics">
        <title>Genome assembly of redclaw crayfish (Cherax quadricarinatus) provides insights into its immune adaptation and hypoxia tolerance.</title>
        <authorList>
            <person name="Liu Z."/>
            <person name="Zheng J."/>
            <person name="Li H."/>
            <person name="Fang K."/>
            <person name="Wang S."/>
            <person name="He J."/>
            <person name="Zhou D."/>
            <person name="Weng S."/>
            <person name="Chi M."/>
            <person name="Gu Z."/>
            <person name="He J."/>
            <person name="Li F."/>
            <person name="Wang M."/>
        </authorList>
    </citation>
    <scope>NUCLEOTIDE SEQUENCE [LARGE SCALE GENOMIC DNA]</scope>
    <source>
        <strain evidence="29">ZL_2023a</strain>
    </source>
</reference>
<dbReference type="SUPFAM" id="SSF55811">
    <property type="entry name" value="Nudix"/>
    <property type="match status" value="1"/>
</dbReference>
<accession>A0AAW0XPD6</accession>
<keyword evidence="11" id="KW-0539">Nucleus</keyword>
<dbReference type="GO" id="GO:0008828">
    <property type="term" value="F:dATP diphosphatase activity"/>
    <property type="evidence" value="ECO:0007669"/>
    <property type="project" value="UniProtKB-EC"/>
</dbReference>
<proteinExistence type="inferred from homology"/>
<dbReference type="EMBL" id="JARKIK010000021">
    <property type="protein sequence ID" value="KAK8744814.1"/>
    <property type="molecule type" value="Genomic_DNA"/>
</dbReference>
<evidence type="ECO:0000256" key="24">
    <source>
        <dbReference type="ARBA" id="ARBA00048894"/>
    </source>
</evidence>
<keyword evidence="6" id="KW-0963">Cytoplasm</keyword>
<dbReference type="InterPro" id="IPR020084">
    <property type="entry name" value="NUDIX_hydrolase_CS"/>
</dbReference>
<dbReference type="GO" id="GO:0046872">
    <property type="term" value="F:metal ion binding"/>
    <property type="evidence" value="ECO:0007669"/>
    <property type="project" value="UniProtKB-KW"/>
</dbReference>
<dbReference type="PROSITE" id="PS51462">
    <property type="entry name" value="NUDIX"/>
    <property type="match status" value="1"/>
</dbReference>
<evidence type="ECO:0000256" key="2">
    <source>
        <dbReference type="ARBA" id="ARBA00004123"/>
    </source>
</evidence>
<dbReference type="Gene3D" id="3.90.79.10">
    <property type="entry name" value="Nucleoside Triphosphate Pyrophosphohydrolase"/>
    <property type="match status" value="1"/>
</dbReference>
<evidence type="ECO:0000256" key="25">
    <source>
        <dbReference type="ARBA" id="ARBA00049032"/>
    </source>
</evidence>
<dbReference type="PRINTS" id="PR00502">
    <property type="entry name" value="NUDIXFAMILY"/>
</dbReference>
<evidence type="ECO:0000256" key="12">
    <source>
        <dbReference type="ARBA" id="ARBA00024448"/>
    </source>
</evidence>
<protein>
    <recommendedName>
        <fullName evidence="17">Oxidized purine nucleoside triphosphate hydrolase</fullName>
        <ecNumber evidence="16">3.6.1.56</ecNumber>
    </recommendedName>
    <alternativeName>
        <fullName evidence="21">2-hydroxy-dATP diphosphatase</fullName>
    </alternativeName>
    <alternativeName>
        <fullName evidence="20">7,8-dihydro-8-oxoguanine triphosphatase</fullName>
    </alternativeName>
    <alternativeName>
        <fullName evidence="19">8-oxo-dGTPase</fullName>
    </alternativeName>
    <alternativeName>
        <fullName evidence="22">Methylated purine nucleoside triphosphate hydrolase</fullName>
    </alternativeName>
    <alternativeName>
        <fullName evidence="18">Nucleoside diphosphate-linked moiety X motif 1</fullName>
    </alternativeName>
</protein>
<dbReference type="GO" id="GO:0005634">
    <property type="term" value="C:nucleus"/>
    <property type="evidence" value="ECO:0007669"/>
    <property type="project" value="UniProtKB-SubCell"/>
</dbReference>
<dbReference type="GO" id="GO:0003723">
    <property type="term" value="F:RNA binding"/>
    <property type="evidence" value="ECO:0007669"/>
    <property type="project" value="UniProtKB-KW"/>
</dbReference>
<evidence type="ECO:0000256" key="18">
    <source>
        <dbReference type="ARBA" id="ARBA00029673"/>
    </source>
</evidence>
<evidence type="ECO:0000256" key="13">
    <source>
        <dbReference type="ARBA" id="ARBA00024459"/>
    </source>
</evidence>
<dbReference type="PANTHER" id="PTHR43758:SF2">
    <property type="entry name" value="OXIDIZED PURINE NUCLEOSIDE TRIPHOSPHATE HYDROLASE"/>
    <property type="match status" value="1"/>
</dbReference>
<comment type="catalytic activity">
    <reaction evidence="12">
        <text>8-oxo-dATP + H2O = 8-oxo-dAMP + diphosphate + H(+)</text>
        <dbReference type="Rhea" id="RHEA:65396"/>
        <dbReference type="ChEBI" id="CHEBI:15377"/>
        <dbReference type="ChEBI" id="CHEBI:15378"/>
        <dbReference type="ChEBI" id="CHEBI:33019"/>
        <dbReference type="ChEBI" id="CHEBI:71361"/>
        <dbReference type="ChEBI" id="CHEBI:172871"/>
    </reaction>
    <physiologicalReaction direction="left-to-right" evidence="12">
        <dbReference type="Rhea" id="RHEA:65397"/>
    </physiologicalReaction>
</comment>
<comment type="subcellular location">
    <subcellularLocation>
        <location evidence="3">Cytoplasm</location>
    </subcellularLocation>
    <subcellularLocation>
        <location evidence="2">Nucleus</location>
    </subcellularLocation>
</comment>
<evidence type="ECO:0000256" key="22">
    <source>
        <dbReference type="ARBA" id="ARBA00032071"/>
    </source>
</evidence>